<organism evidence="2 3">
    <name type="scientific">Phialocephala subalpina</name>
    <dbReference type="NCBI Taxonomy" id="576137"/>
    <lineage>
        <taxon>Eukaryota</taxon>
        <taxon>Fungi</taxon>
        <taxon>Dikarya</taxon>
        <taxon>Ascomycota</taxon>
        <taxon>Pezizomycotina</taxon>
        <taxon>Leotiomycetes</taxon>
        <taxon>Helotiales</taxon>
        <taxon>Mollisiaceae</taxon>
        <taxon>Phialocephala</taxon>
        <taxon>Phialocephala fortinii species complex</taxon>
    </lineage>
</organism>
<evidence type="ECO:0000313" key="2">
    <source>
        <dbReference type="EMBL" id="CZR61920.1"/>
    </source>
</evidence>
<evidence type="ECO:0000313" key="3">
    <source>
        <dbReference type="Proteomes" id="UP000184330"/>
    </source>
</evidence>
<keyword evidence="3" id="KW-1185">Reference proteome</keyword>
<dbReference type="Pfam" id="PF20150">
    <property type="entry name" value="2EXR"/>
    <property type="match status" value="1"/>
</dbReference>
<dbReference type="OrthoDB" id="3490595at2759"/>
<name>A0A1L7XA67_9HELO</name>
<proteinExistence type="predicted"/>
<dbReference type="AlphaFoldDB" id="A0A1L7XA67"/>
<feature type="domain" description="2EXR" evidence="1">
    <location>
        <begin position="62"/>
        <end position="149"/>
    </location>
</feature>
<protein>
    <recommendedName>
        <fullName evidence="1">2EXR domain-containing protein</fullName>
    </recommendedName>
</protein>
<accession>A0A1L7XA67</accession>
<dbReference type="PANTHER" id="PTHR35910">
    <property type="entry name" value="2EXR DOMAIN-CONTAINING PROTEIN"/>
    <property type="match status" value="1"/>
</dbReference>
<gene>
    <name evidence="2" type="ORF">PAC_11817</name>
</gene>
<evidence type="ECO:0000259" key="1">
    <source>
        <dbReference type="Pfam" id="PF20150"/>
    </source>
</evidence>
<dbReference type="EMBL" id="FJOG01000019">
    <property type="protein sequence ID" value="CZR61920.1"/>
    <property type="molecule type" value="Genomic_DNA"/>
</dbReference>
<dbReference type="InterPro" id="IPR045518">
    <property type="entry name" value="2EXR"/>
</dbReference>
<dbReference type="Proteomes" id="UP000184330">
    <property type="component" value="Unassembled WGS sequence"/>
</dbReference>
<dbReference type="PANTHER" id="PTHR35910:SF1">
    <property type="entry name" value="2EXR DOMAIN-CONTAINING PROTEIN"/>
    <property type="match status" value="1"/>
</dbReference>
<reference evidence="2 3" key="1">
    <citation type="submission" date="2016-03" db="EMBL/GenBank/DDBJ databases">
        <authorList>
            <person name="Ploux O."/>
        </authorList>
    </citation>
    <scope>NUCLEOTIDE SEQUENCE [LARGE SCALE GENOMIC DNA]</scope>
    <source>
        <strain evidence="2 3">UAMH 11012</strain>
    </source>
</reference>
<sequence>MNILNLFRKFTMSPPNMEPGQFSMPLRAKMNQLNAEIEERVRRSNPAFYQSSSKGNAKTTGFSDLPVEIRKKIWLLTLPGPRVLHVVHHPKTIQTCRHAPSTQSLMPVVTPASYGLHHPAILQVNYESRSIALSKLTKICDVYWNLEIDAPYFEIKDDDDDAVCLLAEMRKAGELKQFKNIAVDWKLWMWELSTRTMEFRVTFGGRFEGYEHPLKVLRHLPNIKKCSFVYTEHTLQSDVVQPYQAWYLGPLTDETTNFTVGKMVPQTNWDDSLEQTIGKIEDTIENRQAQAMTGRPGGDLKLELMAIHGRERGSVPGTGLKRPTQGWQMDWFG</sequence>